<dbReference type="AlphaFoldDB" id="A0A2V1H598"/>
<comment type="caution">
    <text evidence="1">The sequence shown here is derived from an EMBL/GenBank/DDBJ whole genome shotgun (WGS) entry which is preliminary data.</text>
</comment>
<dbReference type="Proteomes" id="UP000244906">
    <property type="component" value="Unassembled WGS sequence"/>
</dbReference>
<gene>
    <name evidence="1" type="ORF">DC094_05335</name>
</gene>
<name>A0A2V1H598_9GAMM</name>
<dbReference type="EMBL" id="QDDL01000001">
    <property type="protein sequence ID" value="PVZ72428.1"/>
    <property type="molecule type" value="Genomic_DNA"/>
</dbReference>
<evidence type="ECO:0000313" key="2">
    <source>
        <dbReference type="Proteomes" id="UP000244906"/>
    </source>
</evidence>
<sequence length="207" mass="23261">MNKKIQLLSLALLFFLPFIVASILFYSNITPVSDTRNHGVLLSPPLATATLIEKHDRQWKLALLQTDLCQQACQQQLFLLRQIQTSLGKHQDRLDYLLLSSTDLVTDKQVLALHPKLQQLKLTAVQMAQLIVDINPVESSINLPSQMTNQQTAYMVLIDPLGNLLIKWPISNQELPKAGDQINTPTQKKAKGILSDIKHLLKLSRIG</sequence>
<accession>A0A2V1H598</accession>
<keyword evidence="2" id="KW-1185">Reference proteome</keyword>
<proteinExistence type="predicted"/>
<organism evidence="1 2">
    <name type="scientific">Pelagibaculum spongiae</name>
    <dbReference type="NCBI Taxonomy" id="2080658"/>
    <lineage>
        <taxon>Bacteria</taxon>
        <taxon>Pseudomonadati</taxon>
        <taxon>Pseudomonadota</taxon>
        <taxon>Gammaproteobacteria</taxon>
        <taxon>Oceanospirillales</taxon>
        <taxon>Pelagibaculum</taxon>
    </lineage>
</organism>
<dbReference type="OrthoDB" id="9785445at2"/>
<reference evidence="1 2" key="1">
    <citation type="submission" date="2018-04" db="EMBL/GenBank/DDBJ databases">
        <title>Thalassorhabdus spongiae gen. nov., sp. nov., isolated from a marine sponge in South-West Iceland.</title>
        <authorList>
            <person name="Knobloch S."/>
            <person name="Daussin A."/>
            <person name="Johannsson R."/>
            <person name="Marteinsson V.T."/>
        </authorList>
    </citation>
    <scope>NUCLEOTIDE SEQUENCE [LARGE SCALE GENOMIC DNA]</scope>
    <source>
        <strain evidence="1 2">Hp12</strain>
    </source>
</reference>
<protein>
    <submittedName>
        <fullName evidence="1">Uncharacterized protein</fullName>
    </submittedName>
</protein>
<dbReference type="RefSeq" id="WP_116686014.1">
    <property type="nucleotide sequence ID" value="NZ_CAWNYD010000001.1"/>
</dbReference>
<evidence type="ECO:0000313" key="1">
    <source>
        <dbReference type="EMBL" id="PVZ72428.1"/>
    </source>
</evidence>